<feature type="domain" description="Glycosyl transferase family 1" evidence="1">
    <location>
        <begin position="163"/>
        <end position="326"/>
    </location>
</feature>
<comment type="caution">
    <text evidence="2">The sequence shown here is derived from an EMBL/GenBank/DDBJ whole genome shotgun (WGS) entry which is preliminary data.</text>
</comment>
<proteinExistence type="predicted"/>
<dbReference type="RefSeq" id="WP_407143646.1">
    <property type="nucleotide sequence ID" value="NZ_JBGQQI010000022.1"/>
</dbReference>
<dbReference type="EMBL" id="JBGQQK010000023">
    <property type="protein sequence ID" value="MFL2103267.1"/>
    <property type="molecule type" value="Genomic_DNA"/>
</dbReference>
<dbReference type="EC" id="2.4.-.-" evidence="2"/>
<dbReference type="PANTHER" id="PTHR12526">
    <property type="entry name" value="GLYCOSYLTRANSFERASE"/>
    <property type="match status" value="1"/>
</dbReference>
<protein>
    <submittedName>
        <fullName evidence="2">Glycosyltransferase family 4 protein</fullName>
        <ecNumber evidence="2">2.4.-.-</ecNumber>
    </submittedName>
</protein>
<dbReference type="Proteomes" id="UP001625374">
    <property type="component" value="Unassembled WGS sequence"/>
</dbReference>
<dbReference type="CDD" id="cd03801">
    <property type="entry name" value="GT4_PimA-like"/>
    <property type="match status" value="1"/>
</dbReference>
<dbReference type="SUPFAM" id="SSF53756">
    <property type="entry name" value="UDP-Glycosyltransferase/glycogen phosphorylase"/>
    <property type="match status" value="1"/>
</dbReference>
<dbReference type="Gene3D" id="3.40.50.2000">
    <property type="entry name" value="Glycogen Phosphorylase B"/>
    <property type="match status" value="2"/>
</dbReference>
<keyword evidence="2" id="KW-0808">Transferase</keyword>
<evidence type="ECO:0000313" key="3">
    <source>
        <dbReference type="Proteomes" id="UP001625374"/>
    </source>
</evidence>
<name>A0ABW8UPC9_9LACT</name>
<organism evidence="2 3">
    <name type="scientific">Marinilactibacillus psychrotolerans</name>
    <dbReference type="NCBI Taxonomy" id="191770"/>
    <lineage>
        <taxon>Bacteria</taxon>
        <taxon>Bacillati</taxon>
        <taxon>Bacillota</taxon>
        <taxon>Bacilli</taxon>
        <taxon>Lactobacillales</taxon>
        <taxon>Carnobacteriaceae</taxon>
        <taxon>Marinilactibacillus</taxon>
    </lineage>
</organism>
<dbReference type="InterPro" id="IPR001296">
    <property type="entry name" value="Glyco_trans_1"/>
</dbReference>
<sequence length="351" mass="40907">MENQIFICGNFGYRSNQLDGQTIKTRVLKEEIGNRINTDIVYTDTSFIKKNPFSVLRNVYINFKRSSHIIIMPDSNAFKVLLPFYILLNKKRKDIRYVVIGGWLPGFLEKSKFYRFLCTKINGIYVEANEMKERMQKIGLENTKILPNFREFKYKAKAEKQIGSPMKLVYFSRVLKEKGVELAIQAVNEINRNKVHVKLDIIGPINEEYKLYFQKIIGEQGEDIKYKGFLEPNEIHEVLSKYDAMIFPTYFESEGFPGAVIDAYIAGLPVLASDWKYNKEFVIDQYTGIIFKVKDVEDIILKIKYLLANPEIVLSLRENCINQAFKYHVNSVFPELIRDMGLESNSKYQSK</sequence>
<evidence type="ECO:0000259" key="1">
    <source>
        <dbReference type="Pfam" id="PF00534"/>
    </source>
</evidence>
<dbReference type="Pfam" id="PF00534">
    <property type="entry name" value="Glycos_transf_1"/>
    <property type="match status" value="1"/>
</dbReference>
<evidence type="ECO:0000313" key="2">
    <source>
        <dbReference type="EMBL" id="MFL2103267.1"/>
    </source>
</evidence>
<gene>
    <name evidence="2" type="ORF">ACEN37_08355</name>
</gene>
<keyword evidence="3" id="KW-1185">Reference proteome</keyword>
<dbReference type="GO" id="GO:0016757">
    <property type="term" value="F:glycosyltransferase activity"/>
    <property type="evidence" value="ECO:0007669"/>
    <property type="project" value="UniProtKB-KW"/>
</dbReference>
<reference evidence="2 3" key="1">
    <citation type="submission" date="2024-08" db="EMBL/GenBank/DDBJ databases">
        <authorList>
            <person name="Arias E."/>
        </authorList>
    </citation>
    <scope>NUCLEOTIDE SEQUENCE [LARGE SCALE GENOMIC DNA]</scope>
    <source>
        <strain evidence="2 3">FAM 24106</strain>
    </source>
</reference>
<accession>A0ABW8UPC9</accession>
<keyword evidence="2" id="KW-0328">Glycosyltransferase</keyword>